<keyword evidence="2" id="KW-1185">Reference proteome</keyword>
<dbReference type="Proteomes" id="UP000762676">
    <property type="component" value="Unassembled WGS sequence"/>
</dbReference>
<dbReference type="AlphaFoldDB" id="A0AAV4HS13"/>
<name>A0AAV4HS13_9GAST</name>
<comment type="caution">
    <text evidence="1">The sequence shown here is derived from an EMBL/GenBank/DDBJ whole genome shotgun (WGS) entry which is preliminary data.</text>
</comment>
<proteinExistence type="predicted"/>
<gene>
    <name evidence="1" type="ORF">ElyMa_006403600</name>
</gene>
<protein>
    <submittedName>
        <fullName evidence="1">Uncharacterized protein</fullName>
    </submittedName>
</protein>
<dbReference type="EMBL" id="BMAT01012857">
    <property type="protein sequence ID" value="GFS00647.1"/>
    <property type="molecule type" value="Genomic_DNA"/>
</dbReference>
<accession>A0AAV4HS13</accession>
<organism evidence="1 2">
    <name type="scientific">Elysia marginata</name>
    <dbReference type="NCBI Taxonomy" id="1093978"/>
    <lineage>
        <taxon>Eukaryota</taxon>
        <taxon>Metazoa</taxon>
        <taxon>Spiralia</taxon>
        <taxon>Lophotrochozoa</taxon>
        <taxon>Mollusca</taxon>
        <taxon>Gastropoda</taxon>
        <taxon>Heterobranchia</taxon>
        <taxon>Euthyneura</taxon>
        <taxon>Panpulmonata</taxon>
        <taxon>Sacoglossa</taxon>
        <taxon>Placobranchoidea</taxon>
        <taxon>Plakobranchidae</taxon>
        <taxon>Elysia</taxon>
    </lineage>
</organism>
<reference evidence="1 2" key="1">
    <citation type="journal article" date="2021" name="Elife">
        <title>Chloroplast acquisition without the gene transfer in kleptoplastic sea slugs, Plakobranchus ocellatus.</title>
        <authorList>
            <person name="Maeda T."/>
            <person name="Takahashi S."/>
            <person name="Yoshida T."/>
            <person name="Shimamura S."/>
            <person name="Takaki Y."/>
            <person name="Nagai Y."/>
            <person name="Toyoda A."/>
            <person name="Suzuki Y."/>
            <person name="Arimoto A."/>
            <person name="Ishii H."/>
            <person name="Satoh N."/>
            <person name="Nishiyama T."/>
            <person name="Hasebe M."/>
            <person name="Maruyama T."/>
            <person name="Minagawa J."/>
            <person name="Obokata J."/>
            <person name="Shigenobu S."/>
        </authorList>
    </citation>
    <scope>NUCLEOTIDE SEQUENCE [LARGE SCALE GENOMIC DNA]</scope>
</reference>
<evidence type="ECO:0000313" key="2">
    <source>
        <dbReference type="Proteomes" id="UP000762676"/>
    </source>
</evidence>
<sequence>MRPGNGIDPSDYLLKTPSLFYRKCHLLEDSTGHKRDNSVRTDTTFPIDHLSTQHQTLSTVVLVSAAARDWPGASQFVIELVRA</sequence>
<evidence type="ECO:0000313" key="1">
    <source>
        <dbReference type="EMBL" id="GFS00647.1"/>
    </source>
</evidence>